<evidence type="ECO:0000313" key="2">
    <source>
        <dbReference type="Proteomes" id="UP000593579"/>
    </source>
</evidence>
<name>A0A7J9CW19_GOSGO</name>
<evidence type="ECO:0000313" key="1">
    <source>
        <dbReference type="EMBL" id="MBA0752626.1"/>
    </source>
</evidence>
<organism evidence="1 2">
    <name type="scientific">Gossypium gossypioides</name>
    <name type="common">Mexican cotton</name>
    <name type="synonym">Selera gossypioides</name>
    <dbReference type="NCBI Taxonomy" id="34282"/>
    <lineage>
        <taxon>Eukaryota</taxon>
        <taxon>Viridiplantae</taxon>
        <taxon>Streptophyta</taxon>
        <taxon>Embryophyta</taxon>
        <taxon>Tracheophyta</taxon>
        <taxon>Spermatophyta</taxon>
        <taxon>Magnoliopsida</taxon>
        <taxon>eudicotyledons</taxon>
        <taxon>Gunneridae</taxon>
        <taxon>Pentapetalae</taxon>
        <taxon>rosids</taxon>
        <taxon>malvids</taxon>
        <taxon>Malvales</taxon>
        <taxon>Malvaceae</taxon>
        <taxon>Malvoideae</taxon>
        <taxon>Gossypium</taxon>
    </lineage>
</organism>
<gene>
    <name evidence="1" type="ORF">Gogos_001439</name>
</gene>
<accession>A0A7J9CW19</accession>
<keyword evidence="2" id="KW-1185">Reference proteome</keyword>
<sequence>MTNILGFSRTLISWISSILPFLTQQSSLTPVSS</sequence>
<comment type="caution">
    <text evidence="1">The sequence shown here is derived from an EMBL/GenBank/DDBJ whole genome shotgun (WGS) entry which is preliminary data.</text>
</comment>
<proteinExistence type="predicted"/>
<reference evidence="1 2" key="1">
    <citation type="journal article" date="2019" name="Genome Biol. Evol.">
        <title>Insights into the evolution of the New World diploid cottons (Gossypium, subgenus Houzingenia) based on genome sequencing.</title>
        <authorList>
            <person name="Grover C.E."/>
            <person name="Arick M.A. 2nd"/>
            <person name="Thrash A."/>
            <person name="Conover J.L."/>
            <person name="Sanders W.S."/>
            <person name="Peterson D.G."/>
            <person name="Frelichowski J.E."/>
            <person name="Scheffler J.A."/>
            <person name="Scheffler B.E."/>
            <person name="Wendel J.F."/>
        </authorList>
    </citation>
    <scope>NUCLEOTIDE SEQUENCE [LARGE SCALE GENOMIC DNA]</scope>
    <source>
        <strain evidence="1">5</strain>
        <tissue evidence="1">Leaf</tissue>
    </source>
</reference>
<dbReference type="AlphaFoldDB" id="A0A7J9CW19"/>
<feature type="non-terminal residue" evidence="1">
    <location>
        <position position="33"/>
    </location>
</feature>
<protein>
    <submittedName>
        <fullName evidence="1">Uncharacterized protein</fullName>
    </submittedName>
</protein>
<dbReference type="Proteomes" id="UP000593579">
    <property type="component" value="Unassembled WGS sequence"/>
</dbReference>
<dbReference type="EMBL" id="JABEZY010000013">
    <property type="protein sequence ID" value="MBA0752626.1"/>
    <property type="molecule type" value="Genomic_DNA"/>
</dbReference>